<dbReference type="HOGENOM" id="CLU_3257040_0_0_11"/>
<organism evidence="1 2">
    <name type="scientific">Prescottella equi ATCC 33707</name>
    <dbReference type="NCBI Taxonomy" id="525370"/>
    <lineage>
        <taxon>Bacteria</taxon>
        <taxon>Bacillati</taxon>
        <taxon>Actinomycetota</taxon>
        <taxon>Actinomycetes</taxon>
        <taxon>Mycobacteriales</taxon>
        <taxon>Nocardiaceae</taxon>
        <taxon>Prescottella</taxon>
    </lineage>
</organism>
<evidence type="ECO:0000313" key="2">
    <source>
        <dbReference type="Proteomes" id="UP000004245"/>
    </source>
</evidence>
<protein>
    <submittedName>
        <fullName evidence="1">Uncharacterized protein</fullName>
    </submittedName>
</protein>
<comment type="caution">
    <text evidence="1">The sequence shown here is derived from an EMBL/GenBank/DDBJ whole genome shotgun (WGS) entry which is preliminary data.</text>
</comment>
<reference evidence="1" key="1">
    <citation type="submission" date="2011-01" db="EMBL/GenBank/DDBJ databases">
        <authorList>
            <person name="Muzny D."/>
            <person name="Qin X."/>
            <person name="Buhay C."/>
            <person name="Dugan-Rocha S."/>
            <person name="Ding Y."/>
            <person name="Chen G."/>
            <person name="Hawes A."/>
            <person name="Holder M."/>
            <person name="Jhangiani S."/>
            <person name="Johnson A."/>
            <person name="Khan Z."/>
            <person name="Li Z."/>
            <person name="Liu W."/>
            <person name="Liu X."/>
            <person name="Perez L."/>
            <person name="Shen H."/>
            <person name="Wang Q."/>
            <person name="Watt J."/>
            <person name="Xi L."/>
            <person name="Xin Y."/>
            <person name="Zhou J."/>
            <person name="Deng J."/>
            <person name="Jiang H."/>
            <person name="Liu Y."/>
            <person name="Qu J."/>
            <person name="Song X.-Z."/>
            <person name="Zhang L."/>
            <person name="Villasana D."/>
            <person name="Johnson A."/>
            <person name="Liu J."/>
            <person name="Liyanage D."/>
            <person name="Lorensuhewa L."/>
            <person name="Robinson T."/>
            <person name="Song A."/>
            <person name="Song B.-B."/>
            <person name="Dinh H."/>
            <person name="Thornton R."/>
            <person name="Coyle M."/>
            <person name="Francisco L."/>
            <person name="Jackson L."/>
            <person name="Javaid M."/>
            <person name="Korchina V."/>
            <person name="Kovar C."/>
            <person name="Mata R."/>
            <person name="Mathew T."/>
            <person name="Ngo R."/>
            <person name="Nguyen L."/>
            <person name="Nguyen N."/>
            <person name="Okwuonu G."/>
            <person name="Ongeri F."/>
            <person name="Pham C."/>
            <person name="Simmons D."/>
            <person name="Wilczek-Boney K."/>
            <person name="Hale W."/>
            <person name="Jakkamsetti A."/>
            <person name="Pham P."/>
            <person name="Ruth R."/>
            <person name="San Lucas F."/>
            <person name="Warren J."/>
            <person name="Zhang J."/>
            <person name="Zhao Z."/>
            <person name="Zhou C."/>
            <person name="Zhu D."/>
            <person name="Lee S."/>
            <person name="Bess C."/>
            <person name="Blankenburg K."/>
            <person name="Forbes L."/>
            <person name="Fu Q."/>
            <person name="Gubbala S."/>
            <person name="Hirani K."/>
            <person name="Jayaseelan J.C."/>
            <person name="Lara F."/>
            <person name="Munidasa M."/>
            <person name="Palculict T."/>
            <person name="Patil S."/>
            <person name="Pu L.-L."/>
            <person name="Saada N."/>
            <person name="Tang L."/>
            <person name="Weissenberger G."/>
            <person name="Zhu Y."/>
            <person name="Hemphill L."/>
            <person name="Shang Y."/>
            <person name="Youmans B."/>
            <person name="Ayvaz T."/>
            <person name="Ross M."/>
            <person name="Santibanez J."/>
            <person name="Aqrawi P."/>
            <person name="Gross S."/>
            <person name="Joshi V."/>
            <person name="Fowler G."/>
            <person name="Nazareth L."/>
            <person name="Reid J."/>
            <person name="Worley K."/>
            <person name="Petrosino J."/>
            <person name="Highlander S."/>
            <person name="Gibbs R."/>
        </authorList>
    </citation>
    <scope>NUCLEOTIDE SEQUENCE [LARGE SCALE GENOMIC DNA]</scope>
    <source>
        <strain evidence="1">ATCC 33707</strain>
    </source>
</reference>
<dbReference type="Proteomes" id="UP000004245">
    <property type="component" value="Unassembled WGS sequence"/>
</dbReference>
<dbReference type="EMBL" id="ADNW02000012">
    <property type="protein sequence ID" value="EGD23653.1"/>
    <property type="molecule type" value="Genomic_DNA"/>
</dbReference>
<accession>E9T2G0</accession>
<sequence length="42" mass="4439">MNYLPTTHRARPLRSAVLGRAVCARPPAPAPAAAMAAWDPGR</sequence>
<gene>
    <name evidence="1" type="ORF">HMPREF0724_12737</name>
</gene>
<proteinExistence type="predicted"/>
<evidence type="ECO:0000313" key="1">
    <source>
        <dbReference type="EMBL" id="EGD23653.1"/>
    </source>
</evidence>
<keyword evidence="2" id="KW-1185">Reference proteome</keyword>
<name>E9T2G0_RHOHA</name>
<dbReference type="AlphaFoldDB" id="E9T2G0"/>